<dbReference type="PATRIC" id="fig|1345023.5.peg.1698"/>
<dbReference type="Pfam" id="PF02875">
    <property type="entry name" value="Mur_ligase_C"/>
    <property type="match status" value="1"/>
</dbReference>
<evidence type="ECO:0000313" key="13">
    <source>
        <dbReference type="EMBL" id="ERG66230.1"/>
    </source>
</evidence>
<feature type="domain" description="Mur ligase C-terminal" evidence="11">
    <location>
        <begin position="281"/>
        <end position="388"/>
    </location>
</feature>
<evidence type="ECO:0000256" key="2">
    <source>
        <dbReference type="ARBA" id="ARBA00013025"/>
    </source>
</evidence>
<evidence type="ECO:0000256" key="9">
    <source>
        <dbReference type="ARBA" id="ARBA00047493"/>
    </source>
</evidence>
<protein>
    <recommendedName>
        <fullName evidence="2">tetrahydrofolate synthase</fullName>
        <ecNumber evidence="2">6.3.2.17</ecNumber>
    </recommendedName>
    <alternativeName>
        <fullName evidence="8">Tetrahydrofolylpolyglutamate synthase</fullName>
    </alternativeName>
</protein>
<evidence type="ECO:0000259" key="11">
    <source>
        <dbReference type="Pfam" id="PF02875"/>
    </source>
</evidence>
<dbReference type="RefSeq" id="WP_021066858.1">
    <property type="nucleotide sequence ID" value="NZ_ATCL01000020.1"/>
</dbReference>
<dbReference type="InterPro" id="IPR036565">
    <property type="entry name" value="Mur-like_cat_sf"/>
</dbReference>
<reference evidence="13 14" key="1">
    <citation type="journal article" date="2013" name="Genome Announc.">
        <title>Draft Genome Sequence of Exiguobacterium pavilionensis Strain RW-2, with Wide Thermal, Salinity, and pH Tolerance, Isolated from Modern Freshwater Microbialites.</title>
        <authorList>
            <person name="White R.A.III."/>
            <person name="Grassa C.J."/>
            <person name="Suttle C.A."/>
        </authorList>
    </citation>
    <scope>NUCLEOTIDE SEQUENCE [LARGE SCALE GENOMIC DNA]</scope>
    <source>
        <strain evidence="13 14">RW-2</strain>
    </source>
</reference>
<comment type="catalytic activity">
    <reaction evidence="9">
        <text>(6S)-5,6,7,8-tetrahydrofolyl-(gamma-L-Glu)(n) + L-glutamate + ATP = (6S)-5,6,7,8-tetrahydrofolyl-(gamma-L-Glu)(n+1) + ADP + phosphate + H(+)</text>
        <dbReference type="Rhea" id="RHEA:10580"/>
        <dbReference type="Rhea" id="RHEA-COMP:14738"/>
        <dbReference type="Rhea" id="RHEA-COMP:14740"/>
        <dbReference type="ChEBI" id="CHEBI:15378"/>
        <dbReference type="ChEBI" id="CHEBI:29985"/>
        <dbReference type="ChEBI" id="CHEBI:30616"/>
        <dbReference type="ChEBI" id="CHEBI:43474"/>
        <dbReference type="ChEBI" id="CHEBI:141005"/>
        <dbReference type="ChEBI" id="CHEBI:456216"/>
        <dbReference type="EC" id="6.3.2.17"/>
    </reaction>
</comment>
<dbReference type="Pfam" id="PF08245">
    <property type="entry name" value="Mur_ligase_M"/>
    <property type="match status" value="1"/>
</dbReference>
<evidence type="ECO:0000256" key="3">
    <source>
        <dbReference type="ARBA" id="ARBA00022598"/>
    </source>
</evidence>
<keyword evidence="3 10" id="KW-0436">Ligase</keyword>
<dbReference type="InterPro" id="IPR004101">
    <property type="entry name" value="Mur_ligase_C"/>
</dbReference>
<evidence type="ECO:0000256" key="1">
    <source>
        <dbReference type="ARBA" id="ARBA00008276"/>
    </source>
</evidence>
<evidence type="ECO:0000256" key="7">
    <source>
        <dbReference type="ARBA" id="ARBA00022842"/>
    </source>
</evidence>
<comment type="similarity">
    <text evidence="1 10">Belongs to the folylpolyglutamate synthase family.</text>
</comment>
<keyword evidence="7" id="KW-0460">Magnesium</keyword>
<keyword evidence="6 10" id="KW-0067">ATP-binding</keyword>
<dbReference type="EC" id="6.3.2.17" evidence="2"/>
<keyword evidence="5 10" id="KW-0547">Nucleotide-binding</keyword>
<sequence>METRLDVLEWLNGQLRFGIKPGLKRIEWMLNALQIEELPSIHVAGTNGKGSTVAFLRAMAMKQGLNVGTFISPYIIQFEERIMLNGEPIREEDLVQIANRVRDCASSSPETLTEFELLTVMAWLYFHEQQPDLVIWEVGLGGRLDSTNVLQKPIATIVTSIGHDHQGILGDTLEEIALEKFGIMKSGVPMFHSLTEKRLIELLEQQGETMDAPIHDVTPLVSSVEDGADTVVTYDGMPPVTLGLTGHHQAYNGACAVAVARHLGWRTEAIQAGLESAQHPGRYELISRQPRIVLDGAHNAEGVAALVEQLKLERDVTVLAAILADKDREAMVASLQTVADVYETTFDFPRARTKDSLIADGARYVDWQDWLAAWFEAPKSETLVVTGSLYFISEVRTYFQSLKKTACEQEEKGV</sequence>
<evidence type="ECO:0000256" key="5">
    <source>
        <dbReference type="ARBA" id="ARBA00022741"/>
    </source>
</evidence>
<dbReference type="AlphaFoldDB" id="U1N0K0"/>
<evidence type="ECO:0000313" key="14">
    <source>
        <dbReference type="Proteomes" id="UP000016464"/>
    </source>
</evidence>
<comment type="caution">
    <text evidence="13">The sequence shown here is derived from an EMBL/GenBank/DDBJ whole genome shotgun (WGS) entry which is preliminary data.</text>
</comment>
<proteinExistence type="inferred from homology"/>
<keyword evidence="4" id="KW-0479">Metal-binding</keyword>
<dbReference type="InterPro" id="IPR001645">
    <property type="entry name" value="Folylpolyglutamate_synth"/>
</dbReference>
<dbReference type="GO" id="GO:0005524">
    <property type="term" value="F:ATP binding"/>
    <property type="evidence" value="ECO:0007669"/>
    <property type="project" value="UniProtKB-KW"/>
</dbReference>
<dbReference type="InterPro" id="IPR036615">
    <property type="entry name" value="Mur_ligase_C_dom_sf"/>
</dbReference>
<evidence type="ECO:0000259" key="12">
    <source>
        <dbReference type="Pfam" id="PF08245"/>
    </source>
</evidence>
<dbReference type="Gene3D" id="3.90.190.20">
    <property type="entry name" value="Mur ligase, C-terminal domain"/>
    <property type="match status" value="1"/>
</dbReference>
<dbReference type="InterPro" id="IPR013221">
    <property type="entry name" value="Mur_ligase_cen"/>
</dbReference>
<dbReference type="Proteomes" id="UP000016464">
    <property type="component" value="Unassembled WGS sequence"/>
</dbReference>
<dbReference type="EMBL" id="ATCL01000020">
    <property type="protein sequence ID" value="ERG66230.1"/>
    <property type="molecule type" value="Genomic_DNA"/>
</dbReference>
<dbReference type="STRING" id="1385984.GCA_000702565_02082"/>
<dbReference type="SUPFAM" id="SSF53623">
    <property type="entry name" value="MurD-like peptide ligases, catalytic domain"/>
    <property type="match status" value="1"/>
</dbReference>
<dbReference type="GO" id="GO:0008841">
    <property type="term" value="F:dihydrofolate synthase activity"/>
    <property type="evidence" value="ECO:0007669"/>
    <property type="project" value="TreeGrafter"/>
</dbReference>
<evidence type="ECO:0000256" key="4">
    <source>
        <dbReference type="ARBA" id="ARBA00022723"/>
    </source>
</evidence>
<dbReference type="GO" id="GO:0005737">
    <property type="term" value="C:cytoplasm"/>
    <property type="evidence" value="ECO:0007669"/>
    <property type="project" value="TreeGrafter"/>
</dbReference>
<feature type="domain" description="Mur ligase central" evidence="12">
    <location>
        <begin position="43"/>
        <end position="260"/>
    </location>
</feature>
<evidence type="ECO:0000256" key="10">
    <source>
        <dbReference type="PIRNR" id="PIRNR001563"/>
    </source>
</evidence>
<dbReference type="OrthoDB" id="9809356at2"/>
<evidence type="ECO:0000256" key="8">
    <source>
        <dbReference type="ARBA" id="ARBA00030592"/>
    </source>
</evidence>
<dbReference type="GO" id="GO:0004326">
    <property type="term" value="F:tetrahydrofolylpolyglutamate synthase activity"/>
    <property type="evidence" value="ECO:0007669"/>
    <property type="project" value="UniProtKB-EC"/>
</dbReference>
<dbReference type="SUPFAM" id="SSF53244">
    <property type="entry name" value="MurD-like peptide ligases, peptide-binding domain"/>
    <property type="match status" value="1"/>
</dbReference>
<dbReference type="eggNOG" id="COG0285">
    <property type="taxonomic scope" value="Bacteria"/>
</dbReference>
<dbReference type="NCBIfam" id="TIGR01499">
    <property type="entry name" value="folC"/>
    <property type="match status" value="1"/>
</dbReference>
<dbReference type="PANTHER" id="PTHR11136:SF0">
    <property type="entry name" value="DIHYDROFOLATE SYNTHETASE-RELATED"/>
    <property type="match status" value="1"/>
</dbReference>
<dbReference type="PIRSF" id="PIRSF001563">
    <property type="entry name" value="Folylpolyglu_synth"/>
    <property type="match status" value="1"/>
</dbReference>
<gene>
    <name evidence="13" type="ORF">M467_02955</name>
</gene>
<keyword evidence="14" id="KW-1185">Reference proteome</keyword>
<accession>U1N0K0</accession>
<dbReference type="PANTHER" id="PTHR11136">
    <property type="entry name" value="FOLYLPOLYGLUTAMATE SYNTHASE-RELATED"/>
    <property type="match status" value="1"/>
</dbReference>
<evidence type="ECO:0000256" key="6">
    <source>
        <dbReference type="ARBA" id="ARBA00022840"/>
    </source>
</evidence>
<name>U1N0K0_9BACL</name>
<dbReference type="Gene3D" id="3.40.1190.10">
    <property type="entry name" value="Mur-like, catalytic domain"/>
    <property type="match status" value="1"/>
</dbReference>
<organism evidence="13 14">
    <name type="scientific">Exiguobacterium chiriqhucha RW-2</name>
    <dbReference type="NCBI Taxonomy" id="1345023"/>
    <lineage>
        <taxon>Bacteria</taxon>
        <taxon>Bacillati</taxon>
        <taxon>Bacillota</taxon>
        <taxon>Bacilli</taxon>
        <taxon>Bacillales</taxon>
        <taxon>Bacillales Family XII. Incertae Sedis</taxon>
        <taxon>Exiguobacterium</taxon>
    </lineage>
</organism>
<dbReference type="GO" id="GO:0046872">
    <property type="term" value="F:metal ion binding"/>
    <property type="evidence" value="ECO:0007669"/>
    <property type="project" value="UniProtKB-KW"/>
</dbReference>